<dbReference type="EMBL" id="BOMQ01000032">
    <property type="protein sequence ID" value="GIE49368.1"/>
    <property type="molecule type" value="Genomic_DNA"/>
</dbReference>
<dbReference type="AlphaFoldDB" id="A0A919MPC3"/>
<dbReference type="Proteomes" id="UP000647172">
    <property type="component" value="Unassembled WGS sequence"/>
</dbReference>
<comment type="caution">
    <text evidence="2">The sequence shown here is derived from an EMBL/GenBank/DDBJ whole genome shotgun (WGS) entry which is preliminary data.</text>
</comment>
<dbReference type="InterPro" id="IPR043129">
    <property type="entry name" value="ATPase_NBD"/>
</dbReference>
<dbReference type="SUPFAM" id="SSF53067">
    <property type="entry name" value="Actin-like ATPase domain"/>
    <property type="match status" value="1"/>
</dbReference>
<dbReference type="Gene3D" id="3.30.420.40">
    <property type="match status" value="2"/>
</dbReference>
<proteinExistence type="inferred from homology"/>
<organism evidence="2 3">
    <name type="scientific">Actinoplanes nipponensis</name>
    <dbReference type="NCBI Taxonomy" id="135950"/>
    <lineage>
        <taxon>Bacteria</taxon>
        <taxon>Bacillati</taxon>
        <taxon>Actinomycetota</taxon>
        <taxon>Actinomycetes</taxon>
        <taxon>Micromonosporales</taxon>
        <taxon>Micromonosporaceae</taxon>
        <taxon>Actinoplanes</taxon>
    </lineage>
</organism>
<evidence type="ECO:0000313" key="3">
    <source>
        <dbReference type="Proteomes" id="UP000647172"/>
    </source>
</evidence>
<dbReference type="InterPro" id="IPR036388">
    <property type="entry name" value="WH-like_DNA-bd_sf"/>
</dbReference>
<name>A0A919MPC3_9ACTN</name>
<dbReference type="PANTHER" id="PTHR18964">
    <property type="entry name" value="ROK (REPRESSOR, ORF, KINASE) FAMILY"/>
    <property type="match status" value="1"/>
</dbReference>
<comment type="similarity">
    <text evidence="1">Belongs to the ROK (NagC/XylR) family.</text>
</comment>
<evidence type="ECO:0000313" key="2">
    <source>
        <dbReference type="EMBL" id="GIE49368.1"/>
    </source>
</evidence>
<reference evidence="2" key="1">
    <citation type="submission" date="2021-01" db="EMBL/GenBank/DDBJ databases">
        <title>Whole genome shotgun sequence of Actinoplanes nipponensis NBRC 14063.</title>
        <authorList>
            <person name="Komaki H."/>
            <person name="Tamura T."/>
        </authorList>
    </citation>
    <scope>NUCLEOTIDE SEQUENCE</scope>
    <source>
        <strain evidence="2">NBRC 14063</strain>
    </source>
</reference>
<evidence type="ECO:0000256" key="1">
    <source>
        <dbReference type="ARBA" id="ARBA00006479"/>
    </source>
</evidence>
<dbReference type="PROSITE" id="PS01125">
    <property type="entry name" value="ROK"/>
    <property type="match status" value="1"/>
</dbReference>
<dbReference type="InterPro" id="IPR049874">
    <property type="entry name" value="ROK_cs"/>
</dbReference>
<protein>
    <submittedName>
        <fullName evidence="2">Xylose repressor</fullName>
    </submittedName>
</protein>
<dbReference type="InterPro" id="IPR000600">
    <property type="entry name" value="ROK"/>
</dbReference>
<dbReference type="Gene3D" id="1.10.10.10">
    <property type="entry name" value="Winged helix-like DNA-binding domain superfamily/Winged helix DNA-binding domain"/>
    <property type="match status" value="1"/>
</dbReference>
<dbReference type="Pfam" id="PF00480">
    <property type="entry name" value="ROK"/>
    <property type="match status" value="1"/>
</dbReference>
<dbReference type="PANTHER" id="PTHR18964:SF149">
    <property type="entry name" value="BIFUNCTIONAL UDP-N-ACETYLGLUCOSAMINE 2-EPIMERASE_N-ACETYLMANNOSAMINE KINASE"/>
    <property type="match status" value="1"/>
</dbReference>
<sequence>MPTRATELLRVVHARPGVTRADAARLIGVGTGATTELVGRLGQAELLAQGPTAPSGARGRPTTALIPHPRGPLIAAASITYEAWRVDVVELGGSVLATAGEELAGRGGDEVVAALGAAVRRLRQEYGDRIRGIGIAVPGTVSRDLMLDASNLGWHDVDLAAAWPRAEIFVAGNDATLAASAESRRGTAVGAAVALHLRIEAGLGGAVVDGGKVLIGALGAAGEFGHMPFGDPAVRCPCGAYGCWGAAVDGSALARLLGHEPPRDPITYARRVITSPQPGPAAAAATVATALGRGIAGLVNGLDADLVTLGGLGVDLLAAAPEQLMAAYRAGLMSFRRAAPPPVLPALLGDDGPIAGAAEEAWTALLARLA</sequence>
<dbReference type="RefSeq" id="WP_203768682.1">
    <property type="nucleotide sequence ID" value="NZ_BAAAYJ010000032.1"/>
</dbReference>
<accession>A0A919MPC3</accession>
<gene>
    <name evidence="2" type="ORF">Ani05nite_29020</name>
</gene>
<keyword evidence="3" id="KW-1185">Reference proteome</keyword>